<dbReference type="AlphaFoldDB" id="A0A291ILI7"/>
<protein>
    <submittedName>
        <fullName evidence="1">Uncharacterized protein</fullName>
    </submittedName>
</protein>
<dbReference type="EMBL" id="LUUL01000109">
    <property type="protein sequence ID" value="OAI23085.1"/>
    <property type="molecule type" value="Genomic_DNA"/>
</dbReference>
<reference evidence="1 2" key="1">
    <citation type="submission" date="2016-03" db="EMBL/GenBank/DDBJ databases">
        <authorList>
            <person name="Heylen K."/>
            <person name="De Vos P."/>
            <person name="Vekeman B."/>
        </authorList>
    </citation>
    <scope>NUCLEOTIDE SEQUENCE [LARGE SCALE GENOMIC DNA]</scope>
    <source>
        <strain evidence="1 2">R-49807</strain>
    </source>
</reference>
<dbReference type="RefSeq" id="WP_064029193.1">
    <property type="nucleotide sequence ID" value="NZ_CP023669.1"/>
</dbReference>
<organism evidence="1 2">
    <name type="scientific">Methylomonas koyamae</name>
    <dbReference type="NCBI Taxonomy" id="702114"/>
    <lineage>
        <taxon>Bacteria</taxon>
        <taxon>Pseudomonadati</taxon>
        <taxon>Pseudomonadota</taxon>
        <taxon>Gammaproteobacteria</taxon>
        <taxon>Methylococcales</taxon>
        <taxon>Methylococcaceae</taxon>
        <taxon>Methylomonas</taxon>
    </lineage>
</organism>
<evidence type="ECO:0000313" key="2">
    <source>
        <dbReference type="Proteomes" id="UP000077734"/>
    </source>
</evidence>
<name>A0A291ILI7_9GAMM</name>
<gene>
    <name evidence="1" type="ORF">A1356_18290</name>
</gene>
<sequence length="121" mass="12974">MPQPHKRHLLTKIILLGGLFAGLMYFFHPEVGRVSLLIDGQPVAEPLFRLAAIPLLLAVIAVVGVLAVIALFGAGMLMFFAVLGCSVLGLFLLAPYSWPILLLFGLMLLAMSWRGGNEGGC</sequence>
<evidence type="ECO:0000313" key="1">
    <source>
        <dbReference type="EMBL" id="OAI23085.1"/>
    </source>
</evidence>
<dbReference type="KEGG" id="mko:MKLM6_2841"/>
<dbReference type="Proteomes" id="UP000077734">
    <property type="component" value="Unassembled WGS sequence"/>
</dbReference>
<accession>A0A291ILI7</accession>
<proteinExistence type="predicted"/>
<comment type="caution">
    <text evidence="1">The sequence shown here is derived from an EMBL/GenBank/DDBJ whole genome shotgun (WGS) entry which is preliminary data.</text>
</comment>
<keyword evidence="2" id="KW-1185">Reference proteome</keyword>